<dbReference type="EMBL" id="ACHA02000012">
    <property type="protein sequence ID" value="EFK55987.1"/>
    <property type="molecule type" value="Genomic_DNA"/>
</dbReference>
<dbReference type="InterPro" id="IPR023408">
    <property type="entry name" value="MscS_beta-dom_sf"/>
</dbReference>
<dbReference type="PANTHER" id="PTHR30566">
    <property type="entry name" value="YNAI-RELATED MECHANOSENSITIVE ION CHANNEL"/>
    <property type="match status" value="1"/>
</dbReference>
<comment type="caution">
    <text evidence="7">The sequence shown here is derived from an EMBL/GenBank/DDBJ whole genome shotgun (WGS) entry which is preliminary data.</text>
</comment>
<dbReference type="GO" id="GO:0016020">
    <property type="term" value="C:membrane"/>
    <property type="evidence" value="ECO:0007669"/>
    <property type="project" value="UniProtKB-SubCell"/>
</dbReference>
<dbReference type="Proteomes" id="UP000006258">
    <property type="component" value="Unassembled WGS sequence"/>
</dbReference>
<dbReference type="InterPro" id="IPR006685">
    <property type="entry name" value="MscS_channel_2nd"/>
</dbReference>
<evidence type="ECO:0000256" key="2">
    <source>
        <dbReference type="ARBA" id="ARBA00022692"/>
    </source>
</evidence>
<evidence type="ECO:0000256" key="5">
    <source>
        <dbReference type="SAM" id="Phobius"/>
    </source>
</evidence>
<dbReference type="PANTHER" id="PTHR30566:SF5">
    <property type="entry name" value="MECHANOSENSITIVE ION CHANNEL PROTEIN 1, MITOCHONDRIAL-RELATED"/>
    <property type="match status" value="1"/>
</dbReference>
<evidence type="ECO:0000313" key="8">
    <source>
        <dbReference type="Proteomes" id="UP000006258"/>
    </source>
</evidence>
<evidence type="ECO:0000256" key="3">
    <source>
        <dbReference type="ARBA" id="ARBA00022989"/>
    </source>
</evidence>
<feature type="transmembrane region" description="Helical" evidence="5">
    <location>
        <begin position="28"/>
        <end position="49"/>
    </location>
</feature>
<dbReference type="InterPro" id="IPR010920">
    <property type="entry name" value="LSM_dom_sf"/>
</dbReference>
<keyword evidence="8" id="KW-1185">Reference proteome</keyword>
<feature type="domain" description="Mechanosensitive ion channel MscS" evidence="6">
    <location>
        <begin position="149"/>
        <end position="213"/>
    </location>
</feature>
<organism evidence="7 8">
    <name type="scientific">Sphingobacterium spiritivorum ATCC 33861</name>
    <dbReference type="NCBI Taxonomy" id="525373"/>
    <lineage>
        <taxon>Bacteria</taxon>
        <taxon>Pseudomonadati</taxon>
        <taxon>Bacteroidota</taxon>
        <taxon>Sphingobacteriia</taxon>
        <taxon>Sphingobacteriales</taxon>
        <taxon>Sphingobacteriaceae</taxon>
        <taxon>Sphingobacterium</taxon>
    </lineage>
</organism>
<keyword evidence="3 5" id="KW-1133">Transmembrane helix</keyword>
<sequence length="304" mass="34405">MLKKGAKLFSLAAQVNISMQDYSKKGKWPIVFIVKVVVWLALILSFPILQDVYKRSTYLSQIAYALNTFLTASVLFSVGRFVMIALYTRRTERQSVRGNFVLGINRVTAVLNSIFAIIALMLAFGINPVGFVTSMTIVAMAIAVTFREYITNMISGLILMFSDQFSIGDRIKVGEYHGKIVDITLANIVVKNDEDDIVLIPNNAAFTEKIVNKSVNQSNKLSVKFELPLYAAANMEELEEKLKKLLMYHPDVHWTDDVALKVVNIGKDYVQYKIEFNALNSTNKLHRQLENEVLTLILKQQREP</sequence>
<feature type="transmembrane region" description="Helical" evidence="5">
    <location>
        <begin position="130"/>
        <end position="150"/>
    </location>
</feature>
<dbReference type="GO" id="GO:0008381">
    <property type="term" value="F:mechanosensitive monoatomic ion channel activity"/>
    <property type="evidence" value="ECO:0007669"/>
    <property type="project" value="UniProtKB-ARBA"/>
</dbReference>
<dbReference type="eggNOG" id="COG0668">
    <property type="taxonomic scope" value="Bacteria"/>
</dbReference>
<dbReference type="AlphaFoldDB" id="D7VQD6"/>
<dbReference type="Gene3D" id="2.30.30.60">
    <property type="match status" value="1"/>
</dbReference>
<feature type="transmembrane region" description="Helical" evidence="5">
    <location>
        <begin position="100"/>
        <end position="124"/>
    </location>
</feature>
<gene>
    <name evidence="7" type="ORF">HMPREF0766_13190</name>
</gene>
<evidence type="ECO:0000256" key="1">
    <source>
        <dbReference type="ARBA" id="ARBA00004370"/>
    </source>
</evidence>
<dbReference type="Pfam" id="PF00924">
    <property type="entry name" value="MS_channel_2nd"/>
    <property type="match status" value="1"/>
</dbReference>
<comment type="subcellular location">
    <subcellularLocation>
        <location evidence="1">Membrane</location>
    </subcellularLocation>
</comment>
<proteinExistence type="predicted"/>
<keyword evidence="2 5" id="KW-0812">Transmembrane</keyword>
<accession>D7VQD6</accession>
<feature type="transmembrane region" description="Helical" evidence="5">
    <location>
        <begin position="69"/>
        <end position="88"/>
    </location>
</feature>
<dbReference type="STRING" id="525373.HMPREF0766_13190"/>
<name>D7VQD6_SPHSI</name>
<keyword evidence="4 5" id="KW-0472">Membrane</keyword>
<protein>
    <submittedName>
        <fullName evidence="7">Transporter, small conductance mechanosensitive ion channel MscS family protein</fullName>
    </submittedName>
</protein>
<reference evidence="7" key="1">
    <citation type="submission" date="2010-07" db="EMBL/GenBank/DDBJ databases">
        <authorList>
            <person name="Muzny D."/>
            <person name="Qin X."/>
            <person name="Buhay C."/>
            <person name="Dugan-Rocha S."/>
            <person name="Ding Y."/>
            <person name="Chen G."/>
            <person name="Hawes A."/>
            <person name="Holder M."/>
            <person name="Jhangiani S."/>
            <person name="Johnson A."/>
            <person name="Khan Z."/>
            <person name="Li Z."/>
            <person name="Liu W."/>
            <person name="Liu X."/>
            <person name="Perez L."/>
            <person name="Shen H."/>
            <person name="Wang Q."/>
            <person name="Watt J."/>
            <person name="Xi L."/>
            <person name="Xin Y."/>
            <person name="Zhou J."/>
            <person name="Deng J."/>
            <person name="Jiang H."/>
            <person name="Liu Y."/>
            <person name="Qu J."/>
            <person name="Song X.-Z."/>
            <person name="Zhang L."/>
            <person name="Villasana D."/>
            <person name="Johnson A."/>
            <person name="Liu J."/>
            <person name="Liyanage D."/>
            <person name="Lorensuhewa L."/>
            <person name="Robinson T."/>
            <person name="Song A."/>
            <person name="Song B.-B."/>
            <person name="Dinh H."/>
            <person name="Thornton R."/>
            <person name="Coyle M."/>
            <person name="Francisco L."/>
            <person name="Jackson L."/>
            <person name="Javaid M."/>
            <person name="Korchina V."/>
            <person name="Kovar C."/>
            <person name="Mata R."/>
            <person name="Mathew T."/>
            <person name="Ngo R."/>
            <person name="Nguyen L."/>
            <person name="Nguyen N."/>
            <person name="Okwuonu G."/>
            <person name="Ongeri F."/>
            <person name="Pham C."/>
            <person name="Simmons D."/>
            <person name="Wilczek-Boney K."/>
            <person name="Hale W."/>
            <person name="Jakkamsetti A."/>
            <person name="Pham P."/>
            <person name="Ruth R."/>
            <person name="San Lucas F."/>
            <person name="Warren J."/>
            <person name="Zhang J."/>
            <person name="Zhao Z."/>
            <person name="Zhou C."/>
            <person name="Zhu D."/>
            <person name="Lee S."/>
            <person name="Bess C."/>
            <person name="Blankenburg K."/>
            <person name="Forbes L."/>
            <person name="Fu Q."/>
            <person name="Gubbala S."/>
            <person name="Hirani K."/>
            <person name="Jayaseelan J.C."/>
            <person name="Lara F."/>
            <person name="Munidasa M."/>
            <person name="Palculict T."/>
            <person name="Patil S."/>
            <person name="Pu L.-L."/>
            <person name="Saada N."/>
            <person name="Tang L."/>
            <person name="Weissenberger G."/>
            <person name="Zhu Y."/>
            <person name="Hemphill L."/>
            <person name="Shang Y."/>
            <person name="Youmans B."/>
            <person name="Ayvaz T."/>
            <person name="Ross M."/>
            <person name="Santibanez J."/>
            <person name="Aqrawi P."/>
            <person name="Gross S."/>
            <person name="Joshi V."/>
            <person name="Fowler G."/>
            <person name="Nazareth L."/>
            <person name="Reid J."/>
            <person name="Worley K."/>
            <person name="Petrosino J."/>
            <person name="Highlander S."/>
            <person name="Gibbs R."/>
        </authorList>
    </citation>
    <scope>NUCLEOTIDE SEQUENCE [LARGE SCALE GENOMIC DNA]</scope>
    <source>
        <strain evidence="7">ATCC 33861</strain>
    </source>
</reference>
<evidence type="ECO:0000256" key="4">
    <source>
        <dbReference type="ARBA" id="ARBA00023136"/>
    </source>
</evidence>
<evidence type="ECO:0000259" key="6">
    <source>
        <dbReference type="Pfam" id="PF00924"/>
    </source>
</evidence>
<dbReference type="HOGENOM" id="CLU_952277_0_0_10"/>
<dbReference type="SUPFAM" id="SSF50182">
    <property type="entry name" value="Sm-like ribonucleoproteins"/>
    <property type="match status" value="1"/>
</dbReference>
<evidence type="ECO:0000313" key="7">
    <source>
        <dbReference type="EMBL" id="EFK55987.1"/>
    </source>
</evidence>